<dbReference type="Pfam" id="PF20662">
    <property type="entry name" value="COG4_C"/>
    <property type="match status" value="1"/>
</dbReference>
<feature type="region of interest" description="Disordered" evidence="9">
    <location>
        <begin position="339"/>
        <end position="363"/>
    </location>
</feature>
<proteinExistence type="inferred from homology"/>
<dbReference type="GO" id="GO:0000139">
    <property type="term" value="C:Golgi membrane"/>
    <property type="evidence" value="ECO:0007669"/>
    <property type="project" value="UniProtKB-SubCell"/>
</dbReference>
<dbReference type="SMART" id="SM00762">
    <property type="entry name" value="Cog4"/>
    <property type="match status" value="1"/>
</dbReference>
<keyword evidence="7" id="KW-0472">Membrane</keyword>
<evidence type="ECO:0000256" key="1">
    <source>
        <dbReference type="ARBA" id="ARBA00004395"/>
    </source>
</evidence>
<dbReference type="InterPro" id="IPR048684">
    <property type="entry name" value="COG4_C"/>
</dbReference>
<evidence type="ECO:0000259" key="10">
    <source>
        <dbReference type="SMART" id="SM00762"/>
    </source>
</evidence>
<feature type="region of interest" description="Disordered" evidence="9">
    <location>
        <begin position="76"/>
        <end position="97"/>
    </location>
</feature>
<feature type="region of interest" description="Disordered" evidence="9">
    <location>
        <begin position="379"/>
        <end position="403"/>
    </location>
</feature>
<evidence type="ECO:0000256" key="8">
    <source>
        <dbReference type="ARBA" id="ARBA00031340"/>
    </source>
</evidence>
<feature type="domain" description="COG4 transport protein middle alpha-helical bundle" evidence="10">
    <location>
        <begin position="200"/>
        <end position="564"/>
    </location>
</feature>
<feature type="region of interest" description="Disordered" evidence="9">
    <location>
        <begin position="1"/>
        <end position="21"/>
    </location>
</feature>
<dbReference type="EMBL" id="LN483142">
    <property type="protein sequence ID" value="CED83209.1"/>
    <property type="molecule type" value="Genomic_DNA"/>
</dbReference>
<name>A0A0F7SR82_PHARH</name>
<comment type="similarity">
    <text evidence="2">Belongs to the COG4 family.</text>
</comment>
<reference evidence="11" key="1">
    <citation type="submission" date="2014-08" db="EMBL/GenBank/DDBJ databases">
        <authorList>
            <person name="Sharma Rahul"/>
            <person name="Thines Marco"/>
        </authorList>
    </citation>
    <scope>NUCLEOTIDE SEQUENCE</scope>
</reference>
<dbReference type="InterPro" id="IPR048682">
    <property type="entry name" value="COG4"/>
</dbReference>
<dbReference type="PANTHER" id="PTHR24016:SF0">
    <property type="entry name" value="CONSERVED OLIGOMERIC GOLGI COMPLEX SUBUNIT 4"/>
    <property type="match status" value="1"/>
</dbReference>
<keyword evidence="5" id="KW-0653">Protein transport</keyword>
<keyword evidence="6" id="KW-0333">Golgi apparatus</keyword>
<sequence>MDIQAATPSVDPPPGPSRVHPRTLLSSALLPHLATLQTLESTLSQDLHALLSDRTTIDSAHTNIKKLLPRIEQVEAEVGSDEHGDGTSRGGQLGRSAEKKEGLLKRIGVVNEIAERVGGKVRGLDLELKRVREAVDRLNEVMELKTSLEILRTSIASQDWETAARSCRRAMDVPQEIMEGGFAARVVPTSEYPSLPSQSLHDLRSQLLHIFSRQFGIAAASRDEVATSRFFRLWPEIGAENEGLESYGDFVVGLVRGRNMSAGKTSSPLYYIAHLTALFESIGLIVDQHQPVVEKYYGSGRMKAVVGRLQEEVDRVVKGLLEGWEEERRVRRLLSATKNATTAARSPFSPPPPQSVLSSSHLSSLPNAATSLLNTYNANRKVTPSSSTPTPHPADEDTGPDPREIDKLLRELTGMTSRWGLYRRFLWGRLQDVDPGSVPPPSANPNSPLFPPSLPPSQSSPDGTNLIETSGSQQLFHQSLQNVYEPLETFFLRHTTDKALRLSISDTSSRPHLSSAPDDTFYLLKSVLYRLIAGSSLSTLERMTARVAEVIEIDYLGGVKRKMDGVYAGVRSAGVTGATQGGTTGGGGPKAGSEAERLEREMRGTFVVYANDLDVSADHTERLLHEILESDAIPQAFLTEEVEKAIAAFAPLNALADKFRVTLKASLDQLFNQLVRPRLRAFIEDCYKGVTYTLDEDSYAEAEFQDVVRKRFARGWDALVEGYRDSFTDANYQAFFLMSVEVLVRPWEKLLMTMKFTELGALRFDRDLRSIANFLTTQTSFGGSREKFIRLQQISTVLNLGPDEDPREFYAQSGIPWRLGRVEYDTVCALRS</sequence>
<accession>A0A0F7SR82</accession>
<evidence type="ECO:0000313" key="11">
    <source>
        <dbReference type="EMBL" id="CED83209.1"/>
    </source>
</evidence>
<dbReference type="Gene3D" id="1.10.287.1060">
    <property type="entry name" value="ESAT-6-like"/>
    <property type="match status" value="1"/>
</dbReference>
<evidence type="ECO:0000256" key="4">
    <source>
        <dbReference type="ARBA" id="ARBA00022448"/>
    </source>
</evidence>
<evidence type="ECO:0000256" key="7">
    <source>
        <dbReference type="ARBA" id="ARBA00023136"/>
    </source>
</evidence>
<dbReference type="AlphaFoldDB" id="A0A0F7SR82"/>
<evidence type="ECO:0000256" key="2">
    <source>
        <dbReference type="ARBA" id="ARBA00009215"/>
    </source>
</evidence>
<protein>
    <recommendedName>
        <fullName evidence="3">Conserved oligomeric Golgi complex subunit 4</fullName>
    </recommendedName>
    <alternativeName>
        <fullName evidence="8">Component of oligomeric Golgi complex 4</fullName>
    </alternativeName>
</protein>
<dbReference type="PANTHER" id="PTHR24016">
    <property type="entry name" value="CONSERVED OLIGOMERIC GOLGI COMPLEX SUBUNIT 4"/>
    <property type="match status" value="1"/>
</dbReference>
<evidence type="ECO:0000256" key="5">
    <source>
        <dbReference type="ARBA" id="ARBA00022927"/>
    </source>
</evidence>
<dbReference type="InterPro" id="IPR048680">
    <property type="entry name" value="COG4_N"/>
</dbReference>
<dbReference type="Pfam" id="PF20663">
    <property type="entry name" value="COG4_N"/>
    <property type="match status" value="1"/>
</dbReference>
<dbReference type="GO" id="GO:0015031">
    <property type="term" value="P:protein transport"/>
    <property type="evidence" value="ECO:0007669"/>
    <property type="project" value="UniProtKB-KW"/>
</dbReference>
<evidence type="ECO:0000256" key="3">
    <source>
        <dbReference type="ARBA" id="ARBA00020975"/>
    </source>
</evidence>
<dbReference type="InterPro" id="IPR013167">
    <property type="entry name" value="COG4_M"/>
</dbReference>
<dbReference type="Pfam" id="PF08318">
    <property type="entry name" value="COG4_m"/>
    <property type="match status" value="1"/>
</dbReference>
<comment type="subcellular location">
    <subcellularLocation>
        <location evidence="1">Golgi apparatus membrane</location>
        <topology evidence="1">Peripheral membrane protein</topology>
    </subcellularLocation>
</comment>
<keyword evidence="4" id="KW-0813">Transport</keyword>
<organism evidence="11">
    <name type="scientific">Phaffia rhodozyma</name>
    <name type="common">Yeast</name>
    <name type="synonym">Xanthophyllomyces dendrorhous</name>
    <dbReference type="NCBI Taxonomy" id="264483"/>
    <lineage>
        <taxon>Eukaryota</taxon>
        <taxon>Fungi</taxon>
        <taxon>Dikarya</taxon>
        <taxon>Basidiomycota</taxon>
        <taxon>Agaricomycotina</taxon>
        <taxon>Tremellomycetes</taxon>
        <taxon>Cystofilobasidiales</taxon>
        <taxon>Mrakiaceae</taxon>
        <taxon>Phaffia</taxon>
    </lineage>
</organism>
<evidence type="ECO:0000256" key="6">
    <source>
        <dbReference type="ARBA" id="ARBA00023034"/>
    </source>
</evidence>
<dbReference type="Gene3D" id="1.20.58.1970">
    <property type="match status" value="1"/>
</dbReference>
<feature type="compositionally biased region" description="Pro residues" evidence="9">
    <location>
        <begin position="437"/>
        <end position="455"/>
    </location>
</feature>
<evidence type="ECO:0000256" key="9">
    <source>
        <dbReference type="SAM" id="MobiDB-lite"/>
    </source>
</evidence>
<feature type="region of interest" description="Disordered" evidence="9">
    <location>
        <begin position="436"/>
        <end position="468"/>
    </location>
</feature>